<dbReference type="Proteomes" id="UP000270296">
    <property type="component" value="Unassembled WGS sequence"/>
</dbReference>
<reference evidence="4" key="1">
    <citation type="submission" date="2016-06" db="UniProtKB">
        <authorList>
            <consortium name="WormBaseParasite"/>
        </authorList>
    </citation>
    <scope>IDENTIFICATION</scope>
</reference>
<name>A0A183IB09_9BILA</name>
<reference evidence="2 3" key="2">
    <citation type="submission" date="2018-11" db="EMBL/GenBank/DDBJ databases">
        <authorList>
            <consortium name="Pathogen Informatics"/>
        </authorList>
    </citation>
    <scope>NUCLEOTIDE SEQUENCE [LARGE SCALE GENOMIC DNA]</scope>
</reference>
<evidence type="ECO:0000313" key="3">
    <source>
        <dbReference type="Proteomes" id="UP000270296"/>
    </source>
</evidence>
<keyword evidence="1" id="KW-0812">Transmembrane</keyword>
<keyword evidence="1" id="KW-0472">Membrane</keyword>
<dbReference type="EMBL" id="UZAM01006629">
    <property type="protein sequence ID" value="VDO92175.1"/>
    <property type="molecule type" value="Genomic_DNA"/>
</dbReference>
<gene>
    <name evidence="2" type="ORF">SBAD_LOCUS803</name>
</gene>
<accession>A0A183IB09</accession>
<evidence type="ECO:0000313" key="2">
    <source>
        <dbReference type="EMBL" id="VDO92175.1"/>
    </source>
</evidence>
<evidence type="ECO:0000313" key="4">
    <source>
        <dbReference type="WBParaSite" id="SBAD_0000082601-mRNA-1"/>
    </source>
</evidence>
<feature type="transmembrane region" description="Helical" evidence="1">
    <location>
        <begin position="63"/>
        <end position="81"/>
    </location>
</feature>
<sequence>MSQLRNEGTVNIDFPQFLPAPCPHRNEKLAVFCRGAQHFYGSIVDEVVHSRLTVTSFRATGPGLFYVFAFVSVVVLVKGWMDGRGDVLQWTTDWFRT</sequence>
<protein>
    <submittedName>
        <fullName evidence="4">Transmembrane protein</fullName>
    </submittedName>
</protein>
<dbReference type="WBParaSite" id="SBAD_0000082601-mRNA-1">
    <property type="protein sequence ID" value="SBAD_0000082601-mRNA-1"/>
    <property type="gene ID" value="SBAD_0000082601"/>
</dbReference>
<dbReference type="AlphaFoldDB" id="A0A183IB09"/>
<keyword evidence="3" id="KW-1185">Reference proteome</keyword>
<proteinExistence type="predicted"/>
<keyword evidence="1" id="KW-1133">Transmembrane helix</keyword>
<evidence type="ECO:0000256" key="1">
    <source>
        <dbReference type="SAM" id="Phobius"/>
    </source>
</evidence>
<organism evidence="4">
    <name type="scientific">Soboliphyme baturini</name>
    <dbReference type="NCBI Taxonomy" id="241478"/>
    <lineage>
        <taxon>Eukaryota</taxon>
        <taxon>Metazoa</taxon>
        <taxon>Ecdysozoa</taxon>
        <taxon>Nematoda</taxon>
        <taxon>Enoplea</taxon>
        <taxon>Dorylaimia</taxon>
        <taxon>Dioctophymatida</taxon>
        <taxon>Dioctophymatoidea</taxon>
        <taxon>Soboliphymatidae</taxon>
        <taxon>Soboliphyme</taxon>
    </lineage>
</organism>